<proteinExistence type="inferred from homology"/>
<dbReference type="Proteomes" id="UP000313359">
    <property type="component" value="Unassembled WGS sequence"/>
</dbReference>
<keyword evidence="5" id="KW-1185">Reference proteome</keyword>
<accession>A0A5C2RZP8</accession>
<dbReference type="EMBL" id="ML122287">
    <property type="protein sequence ID" value="RPD56519.1"/>
    <property type="molecule type" value="Genomic_DNA"/>
</dbReference>
<dbReference type="PRINTS" id="PR00081">
    <property type="entry name" value="GDHRDH"/>
</dbReference>
<dbReference type="InterPro" id="IPR036291">
    <property type="entry name" value="NAD(P)-bd_dom_sf"/>
</dbReference>
<dbReference type="InterPro" id="IPR051911">
    <property type="entry name" value="SDR_oxidoreductase"/>
</dbReference>
<evidence type="ECO:0000256" key="2">
    <source>
        <dbReference type="ARBA" id="ARBA00023002"/>
    </source>
</evidence>
<reference evidence="4" key="1">
    <citation type="journal article" date="2018" name="Genome Biol. Evol.">
        <title>Genomics and development of Lentinus tigrinus, a white-rot wood-decaying mushroom with dimorphic fruiting bodies.</title>
        <authorList>
            <person name="Wu B."/>
            <person name="Xu Z."/>
            <person name="Knudson A."/>
            <person name="Carlson A."/>
            <person name="Chen N."/>
            <person name="Kovaka S."/>
            <person name="LaButti K."/>
            <person name="Lipzen A."/>
            <person name="Pennachio C."/>
            <person name="Riley R."/>
            <person name="Schakwitz W."/>
            <person name="Umezawa K."/>
            <person name="Ohm R.A."/>
            <person name="Grigoriev I.V."/>
            <person name="Nagy L.G."/>
            <person name="Gibbons J."/>
            <person name="Hibbett D."/>
        </authorList>
    </citation>
    <scope>NUCLEOTIDE SEQUENCE [LARGE SCALE GENOMIC DNA]</scope>
    <source>
        <strain evidence="4">ALCF2SS1-6</strain>
    </source>
</reference>
<dbReference type="SUPFAM" id="SSF51735">
    <property type="entry name" value="NAD(P)-binding Rossmann-fold domains"/>
    <property type="match status" value="1"/>
</dbReference>
<dbReference type="AlphaFoldDB" id="A0A5C2RZP8"/>
<dbReference type="PANTHER" id="PTHR43976:SF16">
    <property type="entry name" value="SHORT-CHAIN DEHYDROGENASE_REDUCTASE FAMILY PROTEIN"/>
    <property type="match status" value="1"/>
</dbReference>
<dbReference type="OrthoDB" id="1274115at2759"/>
<evidence type="ECO:0000256" key="3">
    <source>
        <dbReference type="RuleBase" id="RU000363"/>
    </source>
</evidence>
<sequence length="292" mass="31123">MQLVWFITGASSGLGYALTQRILARGDRVIATARNPRALDPLLSEPTTDKSRIQVLKLDVTSPLAILQETAQTAVEKWGRVDVLINNAGIGGEVGASEELGVDWLMHVMKTNYAGAVNVTNALLPHMRSRREGTIILVGSRSAYRNEFLGPVAYAASKAAVHSYGETLSAEVAPFNIRVTVVVPGTFDTPLAHPIIGTPIPDYNSARAELARRVEMAKNMPNKGDPVKGMDALVDAVRGEGRASGKTGLPLWLFLGSDCIADIKGRADRLKSVAEEWASVGSGLGQDDPPAS</sequence>
<evidence type="ECO:0000256" key="1">
    <source>
        <dbReference type="ARBA" id="ARBA00006484"/>
    </source>
</evidence>
<comment type="similarity">
    <text evidence="1 3">Belongs to the short-chain dehydrogenases/reductases (SDR) family.</text>
</comment>
<keyword evidence="2" id="KW-0560">Oxidoreductase</keyword>
<dbReference type="InterPro" id="IPR002347">
    <property type="entry name" value="SDR_fam"/>
</dbReference>
<protein>
    <submittedName>
        <fullName evidence="4">NAD-P-binding protein</fullName>
    </submittedName>
</protein>
<evidence type="ECO:0000313" key="5">
    <source>
        <dbReference type="Proteomes" id="UP000313359"/>
    </source>
</evidence>
<dbReference type="PANTHER" id="PTHR43976">
    <property type="entry name" value="SHORT CHAIN DEHYDROGENASE"/>
    <property type="match status" value="1"/>
</dbReference>
<dbReference type="Pfam" id="PF00106">
    <property type="entry name" value="adh_short"/>
    <property type="match status" value="1"/>
</dbReference>
<name>A0A5C2RZP8_9APHY</name>
<dbReference type="PRINTS" id="PR00080">
    <property type="entry name" value="SDRFAMILY"/>
</dbReference>
<organism evidence="4 5">
    <name type="scientific">Lentinus tigrinus ALCF2SS1-6</name>
    <dbReference type="NCBI Taxonomy" id="1328759"/>
    <lineage>
        <taxon>Eukaryota</taxon>
        <taxon>Fungi</taxon>
        <taxon>Dikarya</taxon>
        <taxon>Basidiomycota</taxon>
        <taxon>Agaricomycotina</taxon>
        <taxon>Agaricomycetes</taxon>
        <taxon>Polyporales</taxon>
        <taxon>Polyporaceae</taxon>
        <taxon>Lentinus</taxon>
    </lineage>
</organism>
<gene>
    <name evidence="4" type="ORF">L227DRAFT_614397</name>
</gene>
<evidence type="ECO:0000313" key="4">
    <source>
        <dbReference type="EMBL" id="RPD56519.1"/>
    </source>
</evidence>
<dbReference type="Gene3D" id="3.40.50.720">
    <property type="entry name" value="NAD(P)-binding Rossmann-like Domain"/>
    <property type="match status" value="1"/>
</dbReference>
<dbReference type="CDD" id="cd05374">
    <property type="entry name" value="17beta-HSD-like_SDR_c"/>
    <property type="match status" value="1"/>
</dbReference>
<dbReference type="STRING" id="1328759.A0A5C2RZP8"/>
<dbReference type="GO" id="GO:0016491">
    <property type="term" value="F:oxidoreductase activity"/>
    <property type="evidence" value="ECO:0007669"/>
    <property type="project" value="UniProtKB-KW"/>
</dbReference>